<dbReference type="EMBL" id="JAVFKD010000012">
    <property type="protein sequence ID" value="KAK5992633.1"/>
    <property type="molecule type" value="Genomic_DNA"/>
</dbReference>
<dbReference type="Gene3D" id="3.40.50.150">
    <property type="entry name" value="Vaccinia Virus protein VP39"/>
    <property type="match status" value="1"/>
</dbReference>
<dbReference type="CDD" id="cd02440">
    <property type="entry name" value="AdoMet_MTases"/>
    <property type="match status" value="1"/>
</dbReference>
<dbReference type="InterPro" id="IPR029063">
    <property type="entry name" value="SAM-dependent_MTases_sf"/>
</dbReference>
<keyword evidence="2" id="KW-1185">Reference proteome</keyword>
<comment type="caution">
    <text evidence="1">The sequence shown here is derived from an EMBL/GenBank/DDBJ whole genome shotgun (WGS) entry which is preliminary data.</text>
</comment>
<name>A0ABR0SKF7_9HYPO</name>
<organism evidence="1 2">
    <name type="scientific">Cladobotryum mycophilum</name>
    <dbReference type="NCBI Taxonomy" id="491253"/>
    <lineage>
        <taxon>Eukaryota</taxon>
        <taxon>Fungi</taxon>
        <taxon>Dikarya</taxon>
        <taxon>Ascomycota</taxon>
        <taxon>Pezizomycotina</taxon>
        <taxon>Sordariomycetes</taxon>
        <taxon>Hypocreomycetidae</taxon>
        <taxon>Hypocreales</taxon>
        <taxon>Hypocreaceae</taxon>
        <taxon>Cladobotryum</taxon>
    </lineage>
</organism>
<dbReference type="Proteomes" id="UP001338125">
    <property type="component" value="Unassembled WGS sequence"/>
</dbReference>
<sequence length="274" mass="30579">MVSTTDDYVLGRDLYGSIRLDAQHVIWTVHNGFTMNPKIPISPDMRIAEIGTGTSMWLLDLASRLPKTVTLDGYDISADQFPHKSLLPPNVTLGTMNAFEDVPEHLVGKYDVVHLRFWALIVKGSDPSKVIHHVATLLKPGGYVQWEDAHNGDVTTSGEEADALKSMLKAVYKSANFDFDWLTNLGDHAQKGGLDVLENYHGPVHPTVVPLTTTTYLGAFYELFAGIDRLKDESLPTKEECQRILIDLLAKYRKGEALFHWKAVTLLAQKPLRL</sequence>
<accession>A0ABR0SKF7</accession>
<proteinExistence type="predicted"/>
<protein>
    <submittedName>
        <fullName evidence="1">N-methyltransferase tcpN</fullName>
    </submittedName>
</protein>
<dbReference type="Pfam" id="PF13489">
    <property type="entry name" value="Methyltransf_23"/>
    <property type="match status" value="1"/>
</dbReference>
<gene>
    <name evidence="1" type="ORF">PT974_06048</name>
</gene>
<dbReference type="SUPFAM" id="SSF53335">
    <property type="entry name" value="S-adenosyl-L-methionine-dependent methyltransferases"/>
    <property type="match status" value="1"/>
</dbReference>
<evidence type="ECO:0000313" key="2">
    <source>
        <dbReference type="Proteomes" id="UP001338125"/>
    </source>
</evidence>
<evidence type="ECO:0000313" key="1">
    <source>
        <dbReference type="EMBL" id="KAK5992633.1"/>
    </source>
</evidence>
<reference evidence="1 2" key="1">
    <citation type="submission" date="2024-01" db="EMBL/GenBank/DDBJ databases">
        <title>Complete genome of Cladobotryum mycophilum ATHUM6906.</title>
        <authorList>
            <person name="Christinaki A.C."/>
            <person name="Myridakis A.I."/>
            <person name="Kouvelis V.N."/>
        </authorList>
    </citation>
    <scope>NUCLEOTIDE SEQUENCE [LARGE SCALE GENOMIC DNA]</scope>
    <source>
        <strain evidence="1 2">ATHUM6906</strain>
    </source>
</reference>